<dbReference type="InterPro" id="IPR029045">
    <property type="entry name" value="ClpP/crotonase-like_dom_sf"/>
</dbReference>
<dbReference type="Proteomes" id="UP000256562">
    <property type="component" value="Unassembled WGS sequence"/>
</dbReference>
<protein>
    <submittedName>
        <fullName evidence="6">Signal peptide peptidase SppA</fullName>
    </submittedName>
</protein>
<dbReference type="NCBIfam" id="TIGR00706">
    <property type="entry name" value="SppA_dom"/>
    <property type="match status" value="1"/>
</dbReference>
<proteinExistence type="inferred from homology"/>
<dbReference type="PANTHER" id="PTHR42987">
    <property type="entry name" value="PEPTIDASE S49"/>
    <property type="match status" value="1"/>
</dbReference>
<dbReference type="InterPro" id="IPR047272">
    <property type="entry name" value="S49_SppA_C"/>
</dbReference>
<dbReference type="AlphaFoldDB" id="A0A3E0IMF3"/>
<keyword evidence="3" id="KW-0378">Hydrolase</keyword>
<feature type="domain" description="Peptidase S49" evidence="5">
    <location>
        <begin position="125"/>
        <end position="274"/>
    </location>
</feature>
<evidence type="ECO:0000259" key="5">
    <source>
        <dbReference type="Pfam" id="PF01343"/>
    </source>
</evidence>
<gene>
    <name evidence="6" type="primary">sppA</name>
    <name evidence="6" type="ORF">DOS83_10445</name>
</gene>
<reference evidence="6 7" key="1">
    <citation type="journal article" date="2018" name="Vet. Microbiol.">
        <title>Characterisation of Staphylococcus felis isolated from cats using whole genome sequencing.</title>
        <authorList>
            <person name="Worthing K."/>
            <person name="Pang S."/>
            <person name="Trott D.J."/>
            <person name="Abraham S."/>
            <person name="Coombs G.W."/>
            <person name="Jordan D."/>
            <person name="McIntyre L."/>
            <person name="Davies M.R."/>
            <person name="Norris J."/>
        </authorList>
    </citation>
    <scope>NUCLEOTIDE SEQUENCE [LARGE SCALE GENOMIC DNA]</scope>
    <source>
        <strain evidence="6 7">F9</strain>
    </source>
</reference>
<keyword evidence="4" id="KW-0720">Serine protease</keyword>
<comment type="similarity">
    <text evidence="1">Belongs to the peptidase S49 family.</text>
</comment>
<dbReference type="RefSeq" id="WP_116094952.1">
    <property type="nucleotide sequence ID" value="NZ_QKXN01000113.1"/>
</dbReference>
<comment type="caution">
    <text evidence="6">The sequence shown here is derived from an EMBL/GenBank/DDBJ whole genome shotgun (WGS) entry which is preliminary data.</text>
</comment>
<evidence type="ECO:0000313" key="7">
    <source>
        <dbReference type="Proteomes" id="UP000256562"/>
    </source>
</evidence>
<dbReference type="Pfam" id="PF01343">
    <property type="entry name" value="Peptidase_S49"/>
    <property type="match status" value="1"/>
</dbReference>
<evidence type="ECO:0000256" key="4">
    <source>
        <dbReference type="ARBA" id="ARBA00022825"/>
    </source>
</evidence>
<accession>A0A3E0IMF3</accession>
<dbReference type="InterPro" id="IPR002142">
    <property type="entry name" value="Peptidase_S49"/>
</dbReference>
<dbReference type="GO" id="GO:0008236">
    <property type="term" value="F:serine-type peptidase activity"/>
    <property type="evidence" value="ECO:0007669"/>
    <property type="project" value="UniProtKB-KW"/>
</dbReference>
<dbReference type="Gene3D" id="3.90.226.10">
    <property type="entry name" value="2-enoyl-CoA Hydratase, Chain A, domain 1"/>
    <property type="match status" value="1"/>
</dbReference>
<dbReference type="SUPFAM" id="SSF52096">
    <property type="entry name" value="ClpP/crotonase"/>
    <property type="match status" value="1"/>
</dbReference>
<dbReference type="PANTHER" id="PTHR42987:SF7">
    <property type="entry name" value="SIGNAL PEPTIDE PEPTIDASE SPPA-RELATED"/>
    <property type="match status" value="1"/>
</dbReference>
<dbReference type="OrthoDB" id="9764363at2"/>
<sequence length="328" mass="35854">MSKRVVAMILAVAIVIVGILMSTVTTVVSSIFTDSNTFEQDLQPTIIEKGDASRQIAEINVDGEIMDAGAGGLLGGSGYDHQLILNQLETIKNDGSIKGVLLNINTPGGGVYESDELYQKIKEVQQKGKKVYVQMQSLVASGGYYISAPADKIYAGPQSMTGSIGVISQSTDYSQLLNNLGVKTNTIKSGAHKDIMSPTREMTDEEREILQSINKDSYDRFVQIVSKGRNLSEAKVRELADGRLYSAKQAESNGLIDQIGYKDATLKDLKKNIKAKDAQVISFDENAYGINSLFGVKTLYKQIRADIQQATSIIHNKSETRPMYMYEG</sequence>
<dbReference type="Gene3D" id="6.20.330.10">
    <property type="match status" value="1"/>
</dbReference>
<evidence type="ECO:0000256" key="3">
    <source>
        <dbReference type="ARBA" id="ARBA00022801"/>
    </source>
</evidence>
<name>A0A3E0IMF3_9STAP</name>
<keyword evidence="2" id="KW-0645">Protease</keyword>
<dbReference type="CDD" id="cd07023">
    <property type="entry name" value="S49_Sppa_N_C"/>
    <property type="match status" value="1"/>
</dbReference>
<dbReference type="InterPro" id="IPR004635">
    <property type="entry name" value="Pept_S49_SppA"/>
</dbReference>
<dbReference type="GO" id="GO:0006508">
    <property type="term" value="P:proteolysis"/>
    <property type="evidence" value="ECO:0007669"/>
    <property type="project" value="UniProtKB-KW"/>
</dbReference>
<evidence type="ECO:0000313" key="6">
    <source>
        <dbReference type="EMBL" id="REH92362.1"/>
    </source>
</evidence>
<organism evidence="6 7">
    <name type="scientific">Staphylococcus felis</name>
    <dbReference type="NCBI Taxonomy" id="46127"/>
    <lineage>
        <taxon>Bacteria</taxon>
        <taxon>Bacillati</taxon>
        <taxon>Bacillota</taxon>
        <taxon>Bacilli</taxon>
        <taxon>Bacillales</taxon>
        <taxon>Staphylococcaceae</taxon>
        <taxon>Staphylococcus</taxon>
    </lineage>
</organism>
<evidence type="ECO:0000256" key="1">
    <source>
        <dbReference type="ARBA" id="ARBA00008683"/>
    </source>
</evidence>
<dbReference type="EMBL" id="QKXQ01000487">
    <property type="protein sequence ID" value="REH92362.1"/>
    <property type="molecule type" value="Genomic_DNA"/>
</dbReference>
<evidence type="ECO:0000256" key="2">
    <source>
        <dbReference type="ARBA" id="ARBA00022670"/>
    </source>
</evidence>